<feature type="region of interest" description="Disordered" evidence="1">
    <location>
        <begin position="1"/>
        <end position="98"/>
    </location>
</feature>
<feature type="compositionally biased region" description="Polar residues" evidence="1">
    <location>
        <begin position="1"/>
        <end position="14"/>
    </location>
</feature>
<organism>
    <name type="scientific">Ixodes scapularis</name>
    <name type="common">Black-legged tick</name>
    <name type="synonym">Deer tick</name>
    <dbReference type="NCBI Taxonomy" id="6945"/>
    <lineage>
        <taxon>Eukaryota</taxon>
        <taxon>Metazoa</taxon>
        <taxon>Ecdysozoa</taxon>
        <taxon>Arthropoda</taxon>
        <taxon>Chelicerata</taxon>
        <taxon>Arachnida</taxon>
        <taxon>Acari</taxon>
        <taxon>Parasitiformes</taxon>
        <taxon>Ixodida</taxon>
        <taxon>Ixodoidea</taxon>
        <taxon>Ixodidae</taxon>
        <taxon>Ixodinae</taxon>
        <taxon>Ixodes</taxon>
    </lineage>
</organism>
<gene>
    <name evidence="2" type="ORF">IscW_ISCW010880</name>
</gene>
<feature type="non-terminal residue" evidence="2">
    <location>
        <position position="118"/>
    </location>
</feature>
<feature type="compositionally biased region" description="Basic and acidic residues" evidence="1">
    <location>
        <begin position="55"/>
        <end position="90"/>
    </location>
</feature>
<feature type="compositionally biased region" description="Basic residues" evidence="1">
    <location>
        <begin position="21"/>
        <end position="30"/>
    </location>
</feature>
<proteinExistence type="predicted"/>
<sequence>RQTKQLPAPTTTYAANGLCPHPHRCTRRARTASVARNEQSNTVPRSVEQRAGTHGRKDPLKHEGRRVEKKEQKKSPRRAADTEPAARPRPDAATNYRHRLETAILSRGTPFSARLRVR</sequence>
<dbReference type="VEuPathDB" id="VectorBase:ISCI010880"/>
<dbReference type="EMBL" id="DS854287">
    <property type="protein sequence ID" value="EEC13681.1"/>
    <property type="molecule type" value="Genomic_DNA"/>
</dbReference>
<accession>B7Q4A9</accession>
<dbReference type="HOGENOM" id="CLU_2090773_0_0_1"/>
<name>B7Q4A9_IXOSC</name>
<evidence type="ECO:0000313" key="2">
    <source>
        <dbReference type="EMBL" id="EEC13681.1"/>
    </source>
</evidence>
<protein>
    <submittedName>
        <fullName evidence="2">Uncharacterized protein</fullName>
    </submittedName>
</protein>
<feature type="non-terminal residue" evidence="2">
    <location>
        <position position="1"/>
    </location>
</feature>
<feature type="compositionally biased region" description="Polar residues" evidence="1">
    <location>
        <begin position="34"/>
        <end position="44"/>
    </location>
</feature>
<dbReference type="AlphaFoldDB" id="B7Q4A9"/>
<dbReference type="VEuPathDB" id="VectorBase:ISCW010880"/>
<reference evidence="2" key="1">
    <citation type="submission" date="2008-03" db="EMBL/GenBank/DDBJ databases">
        <title>Annotation of Ixodes scapularis.</title>
        <authorList>
            <consortium name="Ixodes scapularis Genome Project Consortium"/>
            <person name="Caler E."/>
            <person name="Hannick L.I."/>
            <person name="Bidwell S."/>
            <person name="Joardar V."/>
            <person name="Thiagarajan M."/>
            <person name="Amedeo P."/>
            <person name="Galinsky K.J."/>
            <person name="Schobel S."/>
            <person name="Inman J."/>
            <person name="Hostetler J."/>
            <person name="Miller J."/>
            <person name="Hammond M."/>
            <person name="Megy K."/>
            <person name="Lawson D."/>
            <person name="Kodira C."/>
            <person name="Sutton G."/>
            <person name="Meyer J."/>
            <person name="Hill C.A."/>
            <person name="Birren B."/>
            <person name="Nene V."/>
            <person name="Collins F."/>
            <person name="Alarcon-Chaidez F."/>
            <person name="Wikel S."/>
            <person name="Strausberg R."/>
        </authorList>
    </citation>
    <scope>NUCLEOTIDE SEQUENCE [LARGE SCALE GENOMIC DNA]</scope>
    <source>
        <strain evidence="2">Wikel colony</strain>
    </source>
</reference>
<evidence type="ECO:0000256" key="1">
    <source>
        <dbReference type="SAM" id="MobiDB-lite"/>
    </source>
</evidence>
<dbReference type="PaxDb" id="6945-B7Q4A9"/>